<feature type="compositionally biased region" description="Acidic residues" evidence="1">
    <location>
        <begin position="461"/>
        <end position="471"/>
    </location>
</feature>
<organism evidence="2">
    <name type="scientific">viral metagenome</name>
    <dbReference type="NCBI Taxonomy" id="1070528"/>
    <lineage>
        <taxon>unclassified sequences</taxon>
        <taxon>metagenomes</taxon>
        <taxon>organismal metagenomes</taxon>
    </lineage>
</organism>
<proteinExistence type="predicted"/>
<protein>
    <submittedName>
        <fullName evidence="2">Uncharacterized protein</fullName>
    </submittedName>
</protein>
<name>A0A6C0AVS5_9ZZZZ</name>
<reference evidence="2" key="1">
    <citation type="journal article" date="2020" name="Nature">
        <title>Giant virus diversity and host interactions through global metagenomics.</title>
        <authorList>
            <person name="Schulz F."/>
            <person name="Roux S."/>
            <person name="Paez-Espino D."/>
            <person name="Jungbluth S."/>
            <person name="Walsh D.A."/>
            <person name="Denef V.J."/>
            <person name="McMahon K.D."/>
            <person name="Konstantinidis K.T."/>
            <person name="Eloe-Fadrosh E.A."/>
            <person name="Kyrpides N.C."/>
            <person name="Woyke T."/>
        </authorList>
    </citation>
    <scope>NUCLEOTIDE SEQUENCE</scope>
    <source>
        <strain evidence="2">GVMAG-S-ERX555961-36</strain>
    </source>
</reference>
<sequence length="678" mass="72666">MSTYLNPKIIQLDSLSLTREITDDEIGVFRPADFCITNYGKITDLTIKFVDLNDMGGGGWDEVLDTSGNTGSTAVLNLLAEGLSYAAIYTNSSVETNDGSSSKFWISRTQDVSGVELESGVTLDIHNISDFHANFYTPHPEGNTNTPEDTLRGALFNLLVRHLFDPTALQVTQPTMDFTQDSNRSSRLFVNADNTISVTSDLYNKTVSQFNRVLNDISEQDEVAYWGNRSSYLIAAGDTRVNFVTGDDFYVYYSLTMNFSAHDTSGNNAAPASLDALSSTGDSSNAFASGFLATELTSTFVLSWNLDIASLARTTVSITYKLSAVDYASITAAQEAALKADLKTKYANALNVPEEDIEITLSSGSLLVNVVVGFEGYSDADGMDTQTTAATNALVTTEIQEEFIGSVNDKLNLTGADELAVGDVTDENGVTISASSVTVGDNAPQPEPEPEPEPEQGPPEPEPEPEPEAADAVESDYAIRLGTVQQKSANGQDKWIIPIELRWPATFGLLGGVLSTEEALNWDDSNQAFFDTNNYINMPDTFFKGASNDPTGSTPNKVSQGLVHPGIRYDDDARGTESNPTGVILSVSAGGTSDNYLRNGDYIIIGWLDGGGAANTGVAGTDLYTLVTDGDNKTYFEFVDLDHYDATGEVETTSVHAGGSTASSGWPGPATPDFLLFE</sequence>
<evidence type="ECO:0000313" key="2">
    <source>
        <dbReference type="EMBL" id="QHS83862.1"/>
    </source>
</evidence>
<evidence type="ECO:0000256" key="1">
    <source>
        <dbReference type="SAM" id="MobiDB-lite"/>
    </source>
</evidence>
<dbReference type="EMBL" id="MN738768">
    <property type="protein sequence ID" value="QHS83862.1"/>
    <property type="molecule type" value="Genomic_DNA"/>
</dbReference>
<feature type="region of interest" description="Disordered" evidence="1">
    <location>
        <begin position="434"/>
        <end position="471"/>
    </location>
</feature>
<accession>A0A6C0AVS5</accession>
<dbReference type="AlphaFoldDB" id="A0A6C0AVS5"/>